<organism evidence="2 4">
    <name type="scientific">Superficieibacter electus</name>
    <dbReference type="NCBI Taxonomy" id="2022662"/>
    <lineage>
        <taxon>Bacteria</taxon>
        <taxon>Pseudomonadati</taxon>
        <taxon>Pseudomonadota</taxon>
        <taxon>Gammaproteobacteria</taxon>
        <taxon>Enterobacterales</taxon>
        <taxon>Enterobacteriaceae</taxon>
        <taxon>Superficieibacter</taxon>
    </lineage>
</organism>
<dbReference type="Pfam" id="PF21190">
    <property type="entry name" value="Bbp16"/>
    <property type="match status" value="1"/>
</dbReference>
<dbReference type="AlphaFoldDB" id="A0A2P5GJT9"/>
<evidence type="ECO:0000313" key="2">
    <source>
        <dbReference type="EMBL" id="POP44457.1"/>
    </source>
</evidence>
<accession>A0A2P5GJT9</accession>
<dbReference type="RefSeq" id="WP_103677869.1">
    <property type="nucleotide sequence ID" value="NZ_PQGD01000020.1"/>
</dbReference>
<sequence length="147" mass="15371">MILDKLLMFSEGQAVTASAPSTDVVDLGPIDGTRRDIGVGYPLEWFVNATTAAAAAGAATVNIQFQTSSDNSTWRTLASSGDLALADLTAGKRVVAQKVPQGVLRYLRVNYSVGTGPLTAGAFTSGINLDVDGNNTSYYPIRSRITG</sequence>
<protein>
    <submittedName>
        <fullName evidence="2">Uncharacterized protein</fullName>
    </submittedName>
</protein>
<dbReference type="InterPro" id="IPR048922">
    <property type="entry name" value="Bbp16"/>
</dbReference>
<dbReference type="Proteomes" id="UP000237073">
    <property type="component" value="Unassembled WGS sequence"/>
</dbReference>
<gene>
    <name evidence="2" type="ORF">CHU32_21105</name>
    <name evidence="1" type="ORF">CHU33_20220</name>
</gene>
<dbReference type="Proteomes" id="UP000247005">
    <property type="component" value="Unassembled WGS sequence"/>
</dbReference>
<evidence type="ECO:0000313" key="3">
    <source>
        <dbReference type="Proteomes" id="UP000237073"/>
    </source>
</evidence>
<keyword evidence="3" id="KW-1185">Reference proteome</keyword>
<dbReference type="Gene3D" id="2.60.120.1110">
    <property type="match status" value="1"/>
</dbReference>
<evidence type="ECO:0000313" key="4">
    <source>
        <dbReference type="Proteomes" id="UP000247005"/>
    </source>
</evidence>
<dbReference type="OrthoDB" id="8617484at2"/>
<dbReference type="EMBL" id="PQGE01000021">
    <property type="protein sequence ID" value="POP42149.1"/>
    <property type="molecule type" value="Genomic_DNA"/>
</dbReference>
<proteinExistence type="predicted"/>
<comment type="caution">
    <text evidence="2">The sequence shown here is derived from an EMBL/GenBank/DDBJ whole genome shotgun (WGS) entry which is preliminary data.</text>
</comment>
<name>A0A2P5GJT9_9ENTR</name>
<dbReference type="EMBL" id="PQGD01000020">
    <property type="protein sequence ID" value="POP44457.1"/>
    <property type="molecule type" value="Genomic_DNA"/>
</dbReference>
<reference evidence="3 4" key="1">
    <citation type="submission" date="2018-01" db="EMBL/GenBank/DDBJ databases">
        <title>Superficieibacter electus gen. nov., sp. nov., an extended-spectrum beta-lactamase possessing member of the Enterobacteriaceae family, isolated from intensive care unit surfaces.</title>
        <authorList>
            <person name="Potter R.F."/>
            <person name="D'Souza A.W."/>
        </authorList>
    </citation>
    <scope>NUCLEOTIDE SEQUENCE [LARGE SCALE GENOMIC DNA]</scope>
    <source>
        <strain evidence="2 4">BP-1</strain>
        <strain evidence="1 3">BP-2</strain>
    </source>
</reference>
<evidence type="ECO:0000313" key="1">
    <source>
        <dbReference type="EMBL" id="POP42149.1"/>
    </source>
</evidence>